<sequence length="269" mass="29348">MRERLRLILSSSWVQPVGFLNPGTPRVRRDVVRYVLIPRLAAIGGSFAVVATIAMVGLLDLTVGPLHRTISEYALGDYRPVFDVSVLLLAAGSLAILGVLAHKGLTRWWSGGSIALALWSAGLFLVVVFPKTNWAMGTNELSGSIHRFGSMLAFVSLPIAVILLARPWLRDHVWGKHARWTMASGLLSVVAFMPILYAIVLGMVSDVRWWRVFPLGYIERILLIAEVGAVLVVGLWAVAASRVAPWRVGETSRITSAPSTTSSTTRVRS</sequence>
<feature type="transmembrane region" description="Helical" evidence="1">
    <location>
        <begin position="149"/>
        <end position="169"/>
    </location>
</feature>
<feature type="transmembrane region" description="Helical" evidence="1">
    <location>
        <begin position="221"/>
        <end position="239"/>
    </location>
</feature>
<evidence type="ECO:0000313" key="2">
    <source>
        <dbReference type="EMBL" id="SDK18521.1"/>
    </source>
</evidence>
<keyword evidence="1" id="KW-1133">Transmembrane helix</keyword>
<dbReference type="InterPro" id="IPR009339">
    <property type="entry name" value="DUF998"/>
</dbReference>
<evidence type="ECO:0000256" key="1">
    <source>
        <dbReference type="SAM" id="Phobius"/>
    </source>
</evidence>
<feature type="transmembrane region" description="Helical" evidence="1">
    <location>
        <begin position="36"/>
        <end position="61"/>
    </location>
</feature>
<dbReference type="RefSeq" id="WP_256334653.1">
    <property type="nucleotide sequence ID" value="NZ_FNET01000004.1"/>
</dbReference>
<feature type="transmembrane region" description="Helical" evidence="1">
    <location>
        <begin position="108"/>
        <end position="129"/>
    </location>
</feature>
<reference evidence="3" key="1">
    <citation type="submission" date="2016-10" db="EMBL/GenBank/DDBJ databases">
        <authorList>
            <person name="Varghese N."/>
            <person name="Submissions S."/>
        </authorList>
    </citation>
    <scope>NUCLEOTIDE SEQUENCE [LARGE SCALE GENOMIC DNA]</scope>
    <source>
        <strain evidence="3">DSM 44796</strain>
    </source>
</reference>
<name>A0A1G8ZU38_9PSEU</name>
<dbReference type="Proteomes" id="UP000199682">
    <property type="component" value="Unassembled WGS sequence"/>
</dbReference>
<dbReference type="AlphaFoldDB" id="A0A1G8ZU38"/>
<dbReference type="EMBL" id="FNET01000004">
    <property type="protein sequence ID" value="SDK18521.1"/>
    <property type="molecule type" value="Genomic_DNA"/>
</dbReference>
<evidence type="ECO:0000313" key="3">
    <source>
        <dbReference type="Proteomes" id="UP000199682"/>
    </source>
</evidence>
<feature type="transmembrane region" description="Helical" evidence="1">
    <location>
        <begin position="81"/>
        <end position="101"/>
    </location>
</feature>
<feature type="transmembrane region" description="Helical" evidence="1">
    <location>
        <begin position="181"/>
        <end position="201"/>
    </location>
</feature>
<accession>A0A1G8ZU38</accession>
<evidence type="ECO:0008006" key="4">
    <source>
        <dbReference type="Google" id="ProtNLM"/>
    </source>
</evidence>
<dbReference type="Pfam" id="PF06197">
    <property type="entry name" value="DUF998"/>
    <property type="match status" value="1"/>
</dbReference>
<keyword evidence="1" id="KW-0472">Membrane</keyword>
<keyword evidence="1" id="KW-0812">Transmembrane</keyword>
<gene>
    <name evidence="2" type="ORF">SAMN04488074_104469</name>
</gene>
<proteinExistence type="predicted"/>
<organism evidence="2 3">
    <name type="scientific">Lentzea albidocapillata subsp. violacea</name>
    <dbReference type="NCBI Taxonomy" id="128104"/>
    <lineage>
        <taxon>Bacteria</taxon>
        <taxon>Bacillati</taxon>
        <taxon>Actinomycetota</taxon>
        <taxon>Actinomycetes</taxon>
        <taxon>Pseudonocardiales</taxon>
        <taxon>Pseudonocardiaceae</taxon>
        <taxon>Lentzea</taxon>
    </lineage>
</organism>
<protein>
    <recommendedName>
        <fullName evidence="4">DUF998 domain-containing protein</fullName>
    </recommendedName>
</protein>